<name>A0ABU3EZJ8_9ENTE</name>
<evidence type="ECO:0008006" key="3">
    <source>
        <dbReference type="Google" id="ProtNLM"/>
    </source>
</evidence>
<accession>A0ABU3EZJ8</accession>
<organism evidence="1 2">
    <name type="scientific">Enterococcus hulanensis</name>
    <dbReference type="NCBI Taxonomy" id="2559929"/>
    <lineage>
        <taxon>Bacteria</taxon>
        <taxon>Bacillati</taxon>
        <taxon>Bacillota</taxon>
        <taxon>Bacilli</taxon>
        <taxon>Lactobacillales</taxon>
        <taxon>Enterococcaceae</taxon>
        <taxon>Enterococcus</taxon>
    </lineage>
</organism>
<dbReference type="RefSeq" id="WP_311822263.1">
    <property type="nucleotide sequence ID" value="NZ_JARPYF010000005.1"/>
</dbReference>
<keyword evidence="2" id="KW-1185">Reference proteome</keyword>
<gene>
    <name evidence="1" type="ORF">P7D85_11030</name>
</gene>
<dbReference type="EMBL" id="JARPYI010000005">
    <property type="protein sequence ID" value="MDT2600310.1"/>
    <property type="molecule type" value="Genomic_DNA"/>
</dbReference>
<evidence type="ECO:0000313" key="2">
    <source>
        <dbReference type="Proteomes" id="UP001252875"/>
    </source>
</evidence>
<proteinExistence type="predicted"/>
<comment type="caution">
    <text evidence="1">The sequence shown here is derived from an EMBL/GenBank/DDBJ whole genome shotgun (WGS) entry which is preliminary data.</text>
</comment>
<evidence type="ECO:0000313" key="1">
    <source>
        <dbReference type="EMBL" id="MDT2600310.1"/>
    </source>
</evidence>
<dbReference type="Proteomes" id="UP001252875">
    <property type="component" value="Unassembled WGS sequence"/>
</dbReference>
<sequence>MQDGEITKGTRVLKFFNKGGFLFIQLPSGRKPAYAKVHIEEGKYGDAVFYECQSDKLASTKQQQAYGSKLVENIVQAASDILAEGCYI</sequence>
<reference evidence="1 2" key="1">
    <citation type="submission" date="2023-03" db="EMBL/GenBank/DDBJ databases">
        <authorList>
            <person name="Shen W."/>
            <person name="Cai J."/>
        </authorList>
    </citation>
    <scope>NUCLEOTIDE SEQUENCE [LARGE SCALE GENOMIC DNA]</scope>
    <source>
        <strain evidence="1 2">D6-4</strain>
    </source>
</reference>
<protein>
    <recommendedName>
        <fullName evidence="3">DUF4176 domain-containing protein</fullName>
    </recommendedName>
</protein>